<organism evidence="2 3">
    <name type="scientific">Prunus dulcis</name>
    <name type="common">Almond</name>
    <name type="synonym">Amygdalus dulcis</name>
    <dbReference type="NCBI Taxonomy" id="3755"/>
    <lineage>
        <taxon>Eukaryota</taxon>
        <taxon>Viridiplantae</taxon>
        <taxon>Streptophyta</taxon>
        <taxon>Embryophyta</taxon>
        <taxon>Tracheophyta</taxon>
        <taxon>Spermatophyta</taxon>
        <taxon>Magnoliopsida</taxon>
        <taxon>eudicotyledons</taxon>
        <taxon>Gunneridae</taxon>
        <taxon>Pentapetalae</taxon>
        <taxon>rosids</taxon>
        <taxon>fabids</taxon>
        <taxon>Rosales</taxon>
        <taxon>Rosaceae</taxon>
        <taxon>Amygdaloideae</taxon>
        <taxon>Amygdaleae</taxon>
        <taxon>Prunus</taxon>
    </lineage>
</organism>
<dbReference type="OMA" id="IHNFARA"/>
<feature type="region of interest" description="Disordered" evidence="1">
    <location>
        <begin position="1"/>
        <end position="36"/>
    </location>
</feature>
<reference evidence="3" key="1">
    <citation type="journal article" date="2020" name="Plant J.">
        <title>Transposons played a major role in the diversification between the closely related almond and peach genomes: results from the almond genome sequence.</title>
        <authorList>
            <person name="Alioto T."/>
            <person name="Alexiou K.G."/>
            <person name="Bardil A."/>
            <person name="Barteri F."/>
            <person name="Castanera R."/>
            <person name="Cruz F."/>
            <person name="Dhingra A."/>
            <person name="Duval H."/>
            <person name="Fernandez I Marti A."/>
            <person name="Frias L."/>
            <person name="Galan B."/>
            <person name="Garcia J.L."/>
            <person name="Howad W."/>
            <person name="Gomez-Garrido J."/>
            <person name="Gut M."/>
            <person name="Julca I."/>
            <person name="Morata J."/>
            <person name="Puigdomenech P."/>
            <person name="Ribeca P."/>
            <person name="Rubio Cabetas M.J."/>
            <person name="Vlasova A."/>
            <person name="Wirthensohn M."/>
            <person name="Garcia-Mas J."/>
            <person name="Gabaldon T."/>
            <person name="Casacuberta J.M."/>
            <person name="Arus P."/>
        </authorList>
    </citation>
    <scope>NUCLEOTIDE SEQUENCE [LARGE SCALE GENOMIC DNA]</scope>
    <source>
        <strain evidence="3">cv. Texas</strain>
    </source>
</reference>
<evidence type="ECO:0000313" key="2">
    <source>
        <dbReference type="EMBL" id="VVA24273.1"/>
    </source>
</evidence>
<proteinExistence type="predicted"/>
<feature type="compositionally biased region" description="Polar residues" evidence="1">
    <location>
        <begin position="1"/>
        <end position="11"/>
    </location>
</feature>
<protein>
    <submittedName>
        <fullName evidence="2">PREDICTED: PHAVU_010G142400g</fullName>
    </submittedName>
</protein>
<dbReference type="PANTHER" id="PTHR36484:SF2">
    <property type="entry name" value="OS01G0558700 PROTEIN"/>
    <property type="match status" value="1"/>
</dbReference>
<sequence length="99" mass="10656">MSVKKSLSLNNGGAGMGGASTKKTKKSYSLNNGGNGGDVVTAKRRRFDRCFSFMEISTEQGKSLKDMDSEKLKSGIRRWAKAVVAYARQVSGRFGGTRG</sequence>
<name>A0A5E4F872_PRUDU</name>
<dbReference type="Gramene" id="VVA24273">
    <property type="protein sequence ID" value="VVA24273"/>
    <property type="gene ID" value="Prudul26B014602"/>
</dbReference>
<evidence type="ECO:0000256" key="1">
    <source>
        <dbReference type="SAM" id="MobiDB-lite"/>
    </source>
</evidence>
<dbReference type="EMBL" id="CABIKO010000080">
    <property type="protein sequence ID" value="VVA24273.1"/>
    <property type="molecule type" value="Genomic_DNA"/>
</dbReference>
<dbReference type="Proteomes" id="UP000327085">
    <property type="component" value="Chromosome 3"/>
</dbReference>
<dbReference type="PANTHER" id="PTHR36484">
    <property type="entry name" value="OS01G0558700 PROTEIN"/>
    <property type="match status" value="1"/>
</dbReference>
<accession>A0A5E4F872</accession>
<evidence type="ECO:0000313" key="3">
    <source>
        <dbReference type="Proteomes" id="UP000327085"/>
    </source>
</evidence>
<dbReference type="AlphaFoldDB" id="A0A5E4F872"/>
<dbReference type="InParanoid" id="A0A5E4F872"/>
<gene>
    <name evidence="2" type="ORF">ALMOND_2B014602</name>
</gene>